<accession>A0ABN9X722</accession>
<evidence type="ECO:0000256" key="1">
    <source>
        <dbReference type="SAM" id="MobiDB-lite"/>
    </source>
</evidence>
<dbReference type="EMBL" id="CAUYUJ010020006">
    <property type="protein sequence ID" value="CAK0895217.1"/>
    <property type="molecule type" value="Genomic_DNA"/>
</dbReference>
<protein>
    <recommendedName>
        <fullName evidence="2">GH3 middle domain-containing protein</fullName>
    </recommendedName>
</protein>
<sequence>MPEVEPKEEGLSPADAEPRAPAAEEREPPRVPRVSPEPKAMVFPVRRASEMRPLMAIGDPDEPFARRWARRALLGAVAGATAALAWDVHEKEWSCYHTWSTALTQYALFKATGLVGRWRLWQLLRDAEGGEEVQRALLAEVLRAHQGTSYGRDRGLVGVSTLEGFRRAHPVTRYADYADYVARTCDGQEGVMMLGRPSMMATTSGTSGQPTLLPHTEDASRRLLARGACVAFAVLEAEFPGAVLELRRSARLAFRAGRHRLPSGLEVGSSSSTPDDPGFQRLLCARTSPLAAYQVEKAPDAIYAHALFALKDANLGMLEADSAQALALLLESARDHRRSLVQDLRNGHIWDRHLVDSAPAQMQLRDAIDAGLRGPDPRRAFEVDRLLREEAPATRIWPNLQVVLAADDGAPVPAAARLRELLGDGVEVYSPLFVAGGGLLGVNVTPRRPFGASTYLLDPRGAFVELLPLRWRGVERPPSDAPVPSWEAEVGEAYEMLVTTREGLCRCRLGDVVRVRGRLGRMPLVSVEPGACPAPGRAATVPP</sequence>
<name>A0ABN9X722_9DINO</name>
<proteinExistence type="predicted"/>
<evidence type="ECO:0000313" key="4">
    <source>
        <dbReference type="Proteomes" id="UP001189429"/>
    </source>
</evidence>
<keyword evidence="4" id="KW-1185">Reference proteome</keyword>
<reference evidence="3" key="1">
    <citation type="submission" date="2023-10" db="EMBL/GenBank/DDBJ databases">
        <authorList>
            <person name="Chen Y."/>
            <person name="Shah S."/>
            <person name="Dougan E. K."/>
            <person name="Thang M."/>
            <person name="Chan C."/>
        </authorList>
    </citation>
    <scope>NUCLEOTIDE SEQUENCE [LARGE SCALE GENOMIC DNA]</scope>
</reference>
<evidence type="ECO:0000313" key="3">
    <source>
        <dbReference type="EMBL" id="CAK0895217.1"/>
    </source>
</evidence>
<dbReference type="InterPro" id="IPR004993">
    <property type="entry name" value="GH3"/>
</dbReference>
<dbReference type="InterPro" id="IPR055377">
    <property type="entry name" value="GH3_M"/>
</dbReference>
<feature type="compositionally biased region" description="Basic and acidic residues" evidence="1">
    <location>
        <begin position="1"/>
        <end position="30"/>
    </location>
</feature>
<feature type="region of interest" description="Disordered" evidence="1">
    <location>
        <begin position="1"/>
        <end position="37"/>
    </location>
</feature>
<dbReference type="Proteomes" id="UP001189429">
    <property type="component" value="Unassembled WGS sequence"/>
</dbReference>
<comment type="caution">
    <text evidence="3">The sequence shown here is derived from an EMBL/GenBank/DDBJ whole genome shotgun (WGS) entry which is preliminary data.</text>
</comment>
<gene>
    <name evidence="3" type="ORF">PCOR1329_LOCUS74026</name>
</gene>
<feature type="domain" description="GH3 middle" evidence="2">
    <location>
        <begin position="455"/>
        <end position="526"/>
    </location>
</feature>
<dbReference type="Pfam" id="PF23571">
    <property type="entry name" value="GH3_M"/>
    <property type="match status" value="1"/>
</dbReference>
<dbReference type="PANTHER" id="PTHR31901">
    <property type="entry name" value="GH3 DOMAIN-CONTAINING PROTEIN"/>
    <property type="match status" value="1"/>
</dbReference>
<dbReference type="PANTHER" id="PTHR31901:SF9">
    <property type="entry name" value="GH3 DOMAIN-CONTAINING PROTEIN"/>
    <property type="match status" value="1"/>
</dbReference>
<evidence type="ECO:0000259" key="2">
    <source>
        <dbReference type="Pfam" id="PF23571"/>
    </source>
</evidence>
<organism evidence="3 4">
    <name type="scientific">Prorocentrum cordatum</name>
    <dbReference type="NCBI Taxonomy" id="2364126"/>
    <lineage>
        <taxon>Eukaryota</taxon>
        <taxon>Sar</taxon>
        <taxon>Alveolata</taxon>
        <taxon>Dinophyceae</taxon>
        <taxon>Prorocentrales</taxon>
        <taxon>Prorocentraceae</taxon>
        <taxon>Prorocentrum</taxon>
    </lineage>
</organism>
<dbReference type="Pfam" id="PF03321">
    <property type="entry name" value="GH3"/>
    <property type="match status" value="1"/>
</dbReference>